<evidence type="ECO:0000313" key="3">
    <source>
        <dbReference type="Proteomes" id="UP000055136"/>
    </source>
</evidence>
<name>A0A0S2TCM7_9GAMM</name>
<reference evidence="2" key="1">
    <citation type="submission" date="2015-10" db="EMBL/GenBank/DDBJ databases">
        <title>Description of Candidatus Tenderia electrophaga gen. nov, sp. nov., an Uncultivated Electroautotroph from a Biocathode Enrichment.</title>
        <authorList>
            <person name="Eddie B.J."/>
            <person name="Malanoski A.P."/>
            <person name="Wang Z."/>
            <person name="Hall R.J."/>
            <person name="Oh S.D."/>
            <person name="Heiner C."/>
            <person name="Lin B."/>
            <person name="Strycharz-Glaven S.M."/>
        </authorList>
    </citation>
    <scope>NUCLEOTIDE SEQUENCE [LARGE SCALE GENOMIC DNA]</scope>
    <source>
        <strain evidence="2">NRL1</strain>
    </source>
</reference>
<evidence type="ECO:0000313" key="2">
    <source>
        <dbReference type="EMBL" id="ALP52895.1"/>
    </source>
</evidence>
<proteinExistence type="predicted"/>
<evidence type="ECO:0000256" key="1">
    <source>
        <dbReference type="SAM" id="Phobius"/>
    </source>
</evidence>
<feature type="transmembrane region" description="Helical" evidence="1">
    <location>
        <begin position="56"/>
        <end position="74"/>
    </location>
</feature>
<keyword evidence="1" id="KW-1133">Transmembrane helix</keyword>
<dbReference type="AlphaFoldDB" id="A0A0S2TCM7"/>
<feature type="transmembrane region" description="Helical" evidence="1">
    <location>
        <begin position="113"/>
        <end position="135"/>
    </location>
</feature>
<keyword evidence="1" id="KW-0472">Membrane</keyword>
<feature type="transmembrane region" description="Helical" evidence="1">
    <location>
        <begin position="80"/>
        <end position="101"/>
    </location>
</feature>
<feature type="transmembrane region" description="Helical" evidence="1">
    <location>
        <begin position="7"/>
        <end position="24"/>
    </location>
</feature>
<sequence length="191" mass="20544">MTLTTRHQWLIGLGLVLLLIMTRGHHVASVAALPSASWAIFFLAGVYLSSRWAFPALLAGAGLLDFAAVTWGGVSSFCISPAYGFLLPAYGALWLAGRWYARCYSFQWRTLMPLGVSLLGGATLCELLSSGGFYFLSGRFAEPTLAEFGGRLLQYFPGMLTNLLVYVGGAALIHLAVVALRDVVKRHQAAG</sequence>
<accession>A0A0S2TCM7</accession>
<keyword evidence="3" id="KW-1185">Reference proteome</keyword>
<dbReference type="EMBL" id="CP013099">
    <property type="protein sequence ID" value="ALP52895.1"/>
    <property type="molecule type" value="Genomic_DNA"/>
</dbReference>
<dbReference type="STRING" id="1748243.Tel_06845"/>
<dbReference type="Proteomes" id="UP000055136">
    <property type="component" value="Chromosome"/>
</dbReference>
<feature type="transmembrane region" description="Helical" evidence="1">
    <location>
        <begin position="155"/>
        <end position="180"/>
    </location>
</feature>
<dbReference type="KEGG" id="tee:Tel_06845"/>
<keyword evidence="1" id="KW-0812">Transmembrane</keyword>
<feature type="transmembrane region" description="Helical" evidence="1">
    <location>
        <begin position="30"/>
        <end position="49"/>
    </location>
</feature>
<gene>
    <name evidence="2" type="ORF">Tel_06845</name>
</gene>
<protein>
    <submittedName>
        <fullName evidence="2">Cobalamin ABC transporter</fullName>
    </submittedName>
</protein>
<organism evidence="2 3">
    <name type="scientific">Candidatus Tenderia electrophaga</name>
    <dbReference type="NCBI Taxonomy" id="1748243"/>
    <lineage>
        <taxon>Bacteria</taxon>
        <taxon>Pseudomonadati</taxon>
        <taxon>Pseudomonadota</taxon>
        <taxon>Gammaproteobacteria</taxon>
        <taxon>Candidatus Tenderiales</taxon>
        <taxon>Candidatus Tenderiaceae</taxon>
        <taxon>Candidatus Tenderia</taxon>
    </lineage>
</organism>